<evidence type="ECO:0000256" key="9">
    <source>
        <dbReference type="SAM" id="SignalP"/>
    </source>
</evidence>
<dbReference type="Proteomes" id="UP000325296">
    <property type="component" value="Unassembled WGS sequence"/>
</dbReference>
<dbReference type="PRINTS" id="PR00969">
    <property type="entry name" value="CHAPERONPILI"/>
</dbReference>
<feature type="signal peptide" evidence="9">
    <location>
        <begin position="1"/>
        <end position="21"/>
    </location>
</feature>
<dbReference type="EMBL" id="VUOL01000017">
    <property type="protein sequence ID" value="KAA2226972.1"/>
    <property type="molecule type" value="Genomic_DNA"/>
</dbReference>
<dbReference type="GO" id="GO:0071555">
    <property type="term" value="P:cell wall organization"/>
    <property type="evidence" value="ECO:0007669"/>
    <property type="project" value="InterPro"/>
</dbReference>
<evidence type="ECO:0000256" key="7">
    <source>
        <dbReference type="ARBA" id="ARBA00023319"/>
    </source>
</evidence>
<evidence type="ECO:0000256" key="2">
    <source>
        <dbReference type="ARBA" id="ARBA00007399"/>
    </source>
</evidence>
<dbReference type="EMBL" id="LT629800">
    <property type="protein sequence ID" value="SDU91883.1"/>
    <property type="molecule type" value="Genomic_DNA"/>
</dbReference>
<dbReference type="RefSeq" id="WP_090291022.1">
    <property type="nucleotide sequence ID" value="NZ_BMNU01000001.1"/>
</dbReference>
<evidence type="ECO:0000256" key="5">
    <source>
        <dbReference type="ARBA" id="ARBA00022764"/>
    </source>
</evidence>
<accession>A0A5B2UKM6</accession>
<dbReference type="InterPro" id="IPR001829">
    <property type="entry name" value="Pili_assmbl_chaperone_bac"/>
</dbReference>
<dbReference type="SUPFAM" id="SSF49354">
    <property type="entry name" value="PapD-like"/>
    <property type="match status" value="1"/>
</dbReference>
<feature type="domain" description="Pili assembly chaperone N-terminal" evidence="10">
    <location>
        <begin position="22"/>
        <end position="151"/>
    </location>
</feature>
<evidence type="ECO:0000256" key="8">
    <source>
        <dbReference type="RuleBase" id="RU003918"/>
    </source>
</evidence>
<evidence type="ECO:0000256" key="1">
    <source>
        <dbReference type="ARBA" id="ARBA00004418"/>
    </source>
</evidence>
<protein>
    <submittedName>
        <fullName evidence="12">Fimbria/pilus periplasmic chaperone</fullName>
    </submittedName>
    <submittedName>
        <fullName evidence="13">P pilus assembly protein, chaperone PapD</fullName>
    </submittedName>
</protein>
<reference evidence="13 14" key="1">
    <citation type="submission" date="2016-10" db="EMBL/GenBank/DDBJ databases">
        <authorList>
            <person name="Varghese N."/>
            <person name="Submissions S."/>
        </authorList>
    </citation>
    <scope>NUCLEOTIDE SEQUENCE [LARGE SCALE GENOMIC DNA]</scope>
    <source>
        <strain evidence="13 14">BS2771</strain>
    </source>
</reference>
<keyword evidence="7" id="KW-0393">Immunoglobulin domain</keyword>
<keyword evidence="4 9" id="KW-0732">Signal</keyword>
<dbReference type="Gene3D" id="2.60.40.10">
    <property type="entry name" value="Immunoglobulins"/>
    <property type="match status" value="2"/>
</dbReference>
<reference evidence="12 15" key="2">
    <citation type="submission" date="2019-09" db="EMBL/GenBank/DDBJ databases">
        <title>Draft genome sequence of Pseudomonas brenneri CCUG 51514(T).</title>
        <authorList>
            <person name="Tunovic T."/>
            <person name="Pineiro-Iglesias B."/>
            <person name="Unosson C."/>
            <person name="Inganas E."/>
            <person name="Ohlen M."/>
            <person name="Cardew S."/>
            <person name="Jensie-Markopoulos S."/>
            <person name="Salva-Serra F."/>
            <person name="Jaen-Luchoro D."/>
            <person name="Svensson-Stadler L."/>
            <person name="Chun J."/>
            <person name="Moore E."/>
        </authorList>
    </citation>
    <scope>NUCLEOTIDE SEQUENCE [LARGE SCALE GENOMIC DNA]</scope>
    <source>
        <strain evidence="12 15">CCUG 51514</strain>
    </source>
</reference>
<proteinExistence type="inferred from homology"/>
<evidence type="ECO:0000256" key="6">
    <source>
        <dbReference type="ARBA" id="ARBA00023186"/>
    </source>
</evidence>
<dbReference type="InterPro" id="IPR050643">
    <property type="entry name" value="Periplasmic_pilus_chap"/>
</dbReference>
<gene>
    <name evidence="12" type="ORF">F1720_23590</name>
    <name evidence="13" type="ORF">SAMN04490181_1533</name>
</gene>
<dbReference type="OrthoDB" id="9131059at2"/>
<dbReference type="Pfam" id="PF00345">
    <property type="entry name" value="PapD_N"/>
    <property type="match status" value="1"/>
</dbReference>
<dbReference type="Proteomes" id="UP000199620">
    <property type="component" value="Chromosome I"/>
</dbReference>
<evidence type="ECO:0000313" key="14">
    <source>
        <dbReference type="Proteomes" id="UP000199620"/>
    </source>
</evidence>
<dbReference type="InterPro" id="IPR008962">
    <property type="entry name" value="PapD-like_sf"/>
</dbReference>
<dbReference type="InterPro" id="IPR013783">
    <property type="entry name" value="Ig-like_fold"/>
</dbReference>
<sequence length="248" mass="27638">MPCVRLPLAICLCLAFAQAQAGVIISGTRQIYAEPRREITVRVSNDDQQAARLVQVWMDVGNAQLTAEHSDVPFSISPPVFRLDPGKSQAIRLAYTQEPLPDDKESLFWLNVLEVPPQTRSPPASADEERQNQLRFAFRIRTKVFFRPRGLSGNSQDAPEQLTWTLRTGKQAALRVFNPSPFHVTFHEVAVVMGEQVIATDQQGMVAPFASLDLALPPLMQVVPADARVQFQYIDDFGGFSAPRWAPL</sequence>
<feature type="chain" id="PRO_5022957740" evidence="9">
    <location>
        <begin position="22"/>
        <end position="248"/>
    </location>
</feature>
<dbReference type="AlphaFoldDB" id="A0A5B2UKM6"/>
<keyword evidence="14" id="KW-1185">Reference proteome</keyword>
<dbReference type="PANTHER" id="PTHR30251:SF2">
    <property type="entry name" value="FIMBRIAL CHAPERONE YADV-RELATED"/>
    <property type="match status" value="1"/>
</dbReference>
<dbReference type="InterPro" id="IPR036316">
    <property type="entry name" value="Pili_assmbl_chap_C_dom_sf"/>
</dbReference>
<dbReference type="Pfam" id="PF02753">
    <property type="entry name" value="PapD_C"/>
    <property type="match status" value="1"/>
</dbReference>
<evidence type="ECO:0000259" key="10">
    <source>
        <dbReference type="Pfam" id="PF00345"/>
    </source>
</evidence>
<evidence type="ECO:0000256" key="4">
    <source>
        <dbReference type="ARBA" id="ARBA00022729"/>
    </source>
</evidence>
<comment type="subcellular location">
    <subcellularLocation>
        <location evidence="1 8">Periplasm</location>
    </subcellularLocation>
</comment>
<organism evidence="12 15">
    <name type="scientific">Pseudomonas brenneri</name>
    <dbReference type="NCBI Taxonomy" id="129817"/>
    <lineage>
        <taxon>Bacteria</taxon>
        <taxon>Pseudomonadati</taxon>
        <taxon>Pseudomonadota</taxon>
        <taxon>Gammaproteobacteria</taxon>
        <taxon>Pseudomonadales</taxon>
        <taxon>Pseudomonadaceae</taxon>
        <taxon>Pseudomonas</taxon>
    </lineage>
</organism>
<comment type="similarity">
    <text evidence="2 8">Belongs to the periplasmic pilus chaperone family.</text>
</comment>
<evidence type="ECO:0000259" key="11">
    <source>
        <dbReference type="Pfam" id="PF02753"/>
    </source>
</evidence>
<dbReference type="SUPFAM" id="SSF49584">
    <property type="entry name" value="Periplasmic chaperone C-domain"/>
    <property type="match status" value="1"/>
</dbReference>
<feature type="domain" description="Pili assembly chaperone C-terminal" evidence="11">
    <location>
        <begin position="177"/>
        <end position="240"/>
    </location>
</feature>
<dbReference type="PANTHER" id="PTHR30251">
    <property type="entry name" value="PILUS ASSEMBLY CHAPERONE"/>
    <property type="match status" value="1"/>
</dbReference>
<dbReference type="GO" id="GO:0030288">
    <property type="term" value="C:outer membrane-bounded periplasmic space"/>
    <property type="evidence" value="ECO:0007669"/>
    <property type="project" value="InterPro"/>
</dbReference>
<evidence type="ECO:0000256" key="3">
    <source>
        <dbReference type="ARBA" id="ARBA00022558"/>
    </source>
</evidence>
<keyword evidence="5" id="KW-0574">Periplasm</keyword>
<dbReference type="InterPro" id="IPR018046">
    <property type="entry name" value="Pili_assmbl_chaperone_CS"/>
</dbReference>
<evidence type="ECO:0000313" key="12">
    <source>
        <dbReference type="EMBL" id="KAA2226972.1"/>
    </source>
</evidence>
<evidence type="ECO:0000313" key="13">
    <source>
        <dbReference type="EMBL" id="SDU91883.1"/>
    </source>
</evidence>
<name>A0A5B2UKM6_9PSED</name>
<dbReference type="PROSITE" id="PS00635">
    <property type="entry name" value="PILI_CHAPERONE"/>
    <property type="match status" value="1"/>
</dbReference>
<dbReference type="InterPro" id="IPR016148">
    <property type="entry name" value="Pili_assmbl_chaperone_C"/>
</dbReference>
<keyword evidence="3" id="KW-1029">Fimbrium biogenesis</keyword>
<keyword evidence="6 8" id="KW-0143">Chaperone</keyword>
<dbReference type="InterPro" id="IPR016147">
    <property type="entry name" value="Pili_assmbl_chaperone_N"/>
</dbReference>
<evidence type="ECO:0000313" key="15">
    <source>
        <dbReference type="Proteomes" id="UP000325296"/>
    </source>
</evidence>